<organism evidence="1 2">
    <name type="scientific">Echinops telfairi</name>
    <name type="common">Lesser hedgehog tenrec</name>
    <dbReference type="NCBI Taxonomy" id="9371"/>
    <lineage>
        <taxon>Eukaryota</taxon>
        <taxon>Metazoa</taxon>
        <taxon>Chordata</taxon>
        <taxon>Craniata</taxon>
        <taxon>Vertebrata</taxon>
        <taxon>Euteleostomi</taxon>
        <taxon>Mammalia</taxon>
        <taxon>Eutheria</taxon>
        <taxon>Afrotheria</taxon>
        <taxon>Tenrecidae</taxon>
        <taxon>Tenrecinae</taxon>
        <taxon>Echinops</taxon>
    </lineage>
</organism>
<dbReference type="RefSeq" id="XP_045144339.1">
    <property type="nucleotide sequence ID" value="XM_045288404.1"/>
</dbReference>
<proteinExistence type="predicted"/>
<name>A0AC55CXY1_ECHTE</name>
<accession>A0AC55CXY1</accession>
<protein>
    <submittedName>
        <fullName evidence="2">Nucleoside diphosphate kinase B-like</fullName>
    </submittedName>
</protein>
<keyword evidence="1" id="KW-1185">Reference proteome</keyword>
<gene>
    <name evidence="2" type="primary">LOC101657254</name>
</gene>
<evidence type="ECO:0000313" key="1">
    <source>
        <dbReference type="Proteomes" id="UP000694863"/>
    </source>
</evidence>
<reference evidence="2" key="1">
    <citation type="submission" date="2025-08" db="UniProtKB">
        <authorList>
            <consortium name="RefSeq"/>
        </authorList>
    </citation>
    <scope>IDENTIFICATION</scope>
</reference>
<dbReference type="Proteomes" id="UP000694863">
    <property type="component" value="Unplaced"/>
</dbReference>
<sequence>MGTLFVTIELESMQGGPVGDITRPGGPEVSEGLGETPEAAQDLKARSFFPGPERPTVAMGREALTVVKTGWVVLREIKPADSKPGTIRGDFIHFGSSIICGSDLVKSAEKESSL</sequence>
<evidence type="ECO:0000313" key="2">
    <source>
        <dbReference type="RefSeq" id="XP_045144339.1"/>
    </source>
</evidence>